<dbReference type="PANTHER" id="PTHR11886">
    <property type="entry name" value="DYNEIN LIGHT CHAIN"/>
    <property type="match status" value="1"/>
</dbReference>
<reference evidence="2" key="1">
    <citation type="journal article" date="2021" name="Nat. Commun.">
        <title>Genomic analyses provide insights into spinach domestication and the genetic basis of agronomic traits.</title>
        <authorList>
            <person name="Cai X."/>
            <person name="Sun X."/>
            <person name="Xu C."/>
            <person name="Sun H."/>
            <person name="Wang X."/>
            <person name="Ge C."/>
            <person name="Zhang Z."/>
            <person name="Wang Q."/>
            <person name="Fei Z."/>
            <person name="Jiao C."/>
            <person name="Wang Q."/>
        </authorList>
    </citation>
    <scope>NUCLEOTIDE SEQUENCE [LARGE SCALE GENOMIC DNA]</scope>
    <source>
        <strain evidence="2">cv. Varoflay</strain>
    </source>
</reference>
<evidence type="ECO:0008006" key="4">
    <source>
        <dbReference type="Google" id="ProtNLM"/>
    </source>
</evidence>
<dbReference type="SMART" id="SM01375">
    <property type="entry name" value="Dynein_light"/>
    <property type="match status" value="1"/>
</dbReference>
<dbReference type="Gene3D" id="3.30.740.10">
    <property type="entry name" value="Protein Inhibitor Of Neuronal Nitric Oxide Synthase"/>
    <property type="match status" value="1"/>
</dbReference>
<organism evidence="2 3">
    <name type="scientific">Spinacia oleracea</name>
    <name type="common">Spinach</name>
    <dbReference type="NCBI Taxonomy" id="3562"/>
    <lineage>
        <taxon>Eukaryota</taxon>
        <taxon>Viridiplantae</taxon>
        <taxon>Streptophyta</taxon>
        <taxon>Embryophyta</taxon>
        <taxon>Tracheophyta</taxon>
        <taxon>Spermatophyta</taxon>
        <taxon>Magnoliopsida</taxon>
        <taxon>eudicotyledons</taxon>
        <taxon>Gunneridae</taxon>
        <taxon>Pentapetalae</taxon>
        <taxon>Caryophyllales</taxon>
        <taxon>Chenopodiaceae</taxon>
        <taxon>Chenopodioideae</taxon>
        <taxon>Anserineae</taxon>
        <taxon>Spinacia</taxon>
    </lineage>
</organism>
<dbReference type="KEGG" id="soe:110794465"/>
<keyword evidence="2" id="KW-1185">Reference proteome</keyword>
<feature type="compositionally biased region" description="Basic residues" evidence="1">
    <location>
        <begin position="1"/>
        <end position="12"/>
    </location>
</feature>
<dbReference type="Proteomes" id="UP000813463">
    <property type="component" value="Chromosome 5"/>
</dbReference>
<accession>A0A9R0IVP7</accession>
<sequence length="273" mass="30433">MAHNPTHHRRKLATPETPPISQPITGKRHTKPSTTTTSTVYNLTNHFSRLHPNPKPTKTQNPLPQKHMDTQLQAKALSQSVNFEPSNPSFGQNNGKREKRVVLESGKNKSLVVVEEKELKKVGRESKKLGEILNNSNNLNSNNNNKVMVVKPTLVANNGMGKRRSFCDVQVELANFLLTNCAKVVSADMPPFMQIHVVGFARKIKDSLEKFTSKNLALSLKKELDGVYGPAWHCIVGSSFGSFVTHSVGGFLYFSLDQKLYVLLFKTTVQRAD</sequence>
<proteinExistence type="predicted"/>
<protein>
    <recommendedName>
        <fullName evidence="4">Dynein light chain</fullName>
    </recommendedName>
</protein>
<dbReference type="GO" id="GO:0007017">
    <property type="term" value="P:microtubule-based process"/>
    <property type="evidence" value="ECO:0007669"/>
    <property type="project" value="InterPro"/>
</dbReference>
<reference evidence="3" key="2">
    <citation type="submission" date="2025-08" db="UniProtKB">
        <authorList>
            <consortium name="RefSeq"/>
        </authorList>
    </citation>
    <scope>IDENTIFICATION</scope>
    <source>
        <tissue evidence="3">Leaf</tissue>
    </source>
</reference>
<dbReference type="GO" id="GO:0045505">
    <property type="term" value="F:dynein intermediate chain binding"/>
    <property type="evidence" value="ECO:0000318"/>
    <property type="project" value="GO_Central"/>
</dbReference>
<name>A0A9R0IVP7_SPIOL</name>
<evidence type="ECO:0000313" key="3">
    <source>
        <dbReference type="RefSeq" id="XP_021855139.2"/>
    </source>
</evidence>
<evidence type="ECO:0000256" key="1">
    <source>
        <dbReference type="SAM" id="MobiDB-lite"/>
    </source>
</evidence>
<dbReference type="SUPFAM" id="SSF54648">
    <property type="entry name" value="DLC"/>
    <property type="match status" value="1"/>
</dbReference>
<feature type="region of interest" description="Disordered" evidence="1">
    <location>
        <begin position="1"/>
        <end position="38"/>
    </location>
</feature>
<dbReference type="InterPro" id="IPR001372">
    <property type="entry name" value="Dynein_light_chain_typ-1/2"/>
</dbReference>
<gene>
    <name evidence="3" type="primary">LOC110794465</name>
</gene>
<dbReference type="InterPro" id="IPR037177">
    <property type="entry name" value="DLC_sf"/>
</dbReference>
<dbReference type="GeneID" id="110794465"/>
<dbReference type="RefSeq" id="XP_021855139.2">
    <property type="nucleotide sequence ID" value="XM_021999447.2"/>
</dbReference>
<dbReference type="GO" id="GO:0005868">
    <property type="term" value="C:cytoplasmic dynein complex"/>
    <property type="evidence" value="ECO:0000318"/>
    <property type="project" value="GO_Central"/>
</dbReference>
<dbReference type="PANTHER" id="PTHR11886:SF80">
    <property type="entry name" value="OS01G0555600 PROTEIN"/>
    <property type="match status" value="1"/>
</dbReference>
<dbReference type="Pfam" id="PF01221">
    <property type="entry name" value="Dynein_light"/>
    <property type="match status" value="1"/>
</dbReference>
<evidence type="ECO:0000313" key="2">
    <source>
        <dbReference type="Proteomes" id="UP000813463"/>
    </source>
</evidence>
<dbReference type="AlphaFoldDB" id="A0A9R0IVP7"/>